<sequence length="327" mass="35368">MTTTPFPGSDEFDRVWARACFHAGEVVGTHHLLRGLLHVPRIEQALDVYGVTPLVLRELVAREAPEPGSVERLLGVTVRPARFSNAAAAALDRCQARPPVEGFAAGAGGGRDERGAVDLLLAVLGDSQCRAVGILAECGVEIEELKTALREHRTPIHPDSTPVDLRRTRDALLGRTRYRVQGRGLPAWLRNLVAGSASLNYATQPVLWVRLEAGELARRQGRRMRSDDVLLALLTTYEVALAHPHLVGPQRHRYGGGRTLLAAGIDHDRVRAAMAGPAGPDRVPLPGPPGDWPQDTSQILERLVCVEGNHGARVLRSLGVDPSELTV</sequence>
<dbReference type="Proteomes" id="UP001197247">
    <property type="component" value="Unassembled WGS sequence"/>
</dbReference>
<evidence type="ECO:0000313" key="2">
    <source>
        <dbReference type="Proteomes" id="UP001197247"/>
    </source>
</evidence>
<keyword evidence="2" id="KW-1185">Reference proteome</keyword>
<dbReference type="InterPro" id="IPR036628">
    <property type="entry name" value="Clp_N_dom_sf"/>
</dbReference>
<dbReference type="EMBL" id="JAHBAY010000004">
    <property type="protein sequence ID" value="MBT0769536.1"/>
    <property type="molecule type" value="Genomic_DNA"/>
</dbReference>
<name>A0ABS5TEQ7_9ACTN</name>
<gene>
    <name evidence="1" type="ORF">KIH74_11430</name>
</gene>
<evidence type="ECO:0000313" key="1">
    <source>
        <dbReference type="EMBL" id="MBT0769536.1"/>
    </source>
</evidence>
<protein>
    <recommendedName>
        <fullName evidence="3">Clp amino terminal domain-containing protein, pathogenicity island component</fullName>
    </recommendedName>
</protein>
<proteinExistence type="predicted"/>
<evidence type="ECO:0008006" key="3">
    <source>
        <dbReference type="Google" id="ProtNLM"/>
    </source>
</evidence>
<dbReference type="Gene3D" id="1.10.1780.10">
    <property type="entry name" value="Clp, N-terminal domain"/>
    <property type="match status" value="1"/>
</dbReference>
<reference evidence="1 2" key="1">
    <citation type="submission" date="2021-05" db="EMBL/GenBank/DDBJ databases">
        <title>Kineosporia and Streptomyces sp. nov. two new marine actinobacteria isolated from Coral.</title>
        <authorList>
            <person name="Buangrab K."/>
            <person name="Sutthacheep M."/>
            <person name="Yeemin T."/>
            <person name="Harunari E."/>
            <person name="Igarashi Y."/>
            <person name="Kanchanasin P."/>
            <person name="Tanasupawat S."/>
            <person name="Phongsopitanun W."/>
        </authorList>
    </citation>
    <scope>NUCLEOTIDE SEQUENCE [LARGE SCALE GENOMIC DNA]</scope>
    <source>
        <strain evidence="1 2">J2-2</strain>
    </source>
</reference>
<accession>A0ABS5TEQ7</accession>
<dbReference type="RefSeq" id="WP_214155837.1">
    <property type="nucleotide sequence ID" value="NZ_JAHBAY010000004.1"/>
</dbReference>
<comment type="caution">
    <text evidence="1">The sequence shown here is derived from an EMBL/GenBank/DDBJ whole genome shotgun (WGS) entry which is preliminary data.</text>
</comment>
<organism evidence="1 2">
    <name type="scientific">Kineosporia corallincola</name>
    <dbReference type="NCBI Taxonomy" id="2835133"/>
    <lineage>
        <taxon>Bacteria</taxon>
        <taxon>Bacillati</taxon>
        <taxon>Actinomycetota</taxon>
        <taxon>Actinomycetes</taxon>
        <taxon>Kineosporiales</taxon>
        <taxon>Kineosporiaceae</taxon>
        <taxon>Kineosporia</taxon>
    </lineage>
</organism>